<dbReference type="EC" id="2.7.7.9" evidence="2 6"/>
<comment type="similarity">
    <text evidence="1 6">Belongs to the UDPGP type 2 family.</text>
</comment>
<dbReference type="Proteomes" id="UP000190657">
    <property type="component" value="Unassembled WGS sequence"/>
</dbReference>
<dbReference type="EMBL" id="FUWW01000018">
    <property type="protein sequence ID" value="SJZ73990.1"/>
    <property type="molecule type" value="Genomic_DNA"/>
</dbReference>
<reference evidence="9" key="1">
    <citation type="submission" date="2017-02" db="EMBL/GenBank/DDBJ databases">
        <authorList>
            <person name="Varghese N."/>
            <person name="Submissions S."/>
        </authorList>
    </citation>
    <scope>NUCLEOTIDE SEQUENCE [LARGE SCALE GENOMIC DNA]</scope>
    <source>
        <strain evidence="9">ATCC 51222</strain>
    </source>
</reference>
<proteinExistence type="inferred from homology"/>
<dbReference type="Gene3D" id="3.90.550.10">
    <property type="entry name" value="Spore Coat Polysaccharide Biosynthesis Protein SpsA, Chain A"/>
    <property type="match status" value="1"/>
</dbReference>
<sequence length="291" mass="32374">MKKVRKAIIPAAGLGTRVLPASKAVPKEMLNIVDKPAIQYIVEEAFNSGIEEILIITNRGKEAIEDHFDHAFELETKLAENPDKKDLLDSVKACANFGNIYFLRQKETGGLGHAVLCAKAFVGDEPFAVLYGDDVIISDNPVTKQLIDVYEKYDKGVVGVKEVDTESILKYCSLAVEPLESNCYKCTDMIEKPKRNEILSHFSILGRVILPPQIFDILESTPKGACNELQLTDAMRTLAQHEGVVAVDYDGKRYDMGNKFGILQANIEVGLKHPELSDKMKEYIKELSKTL</sequence>
<dbReference type="AlphaFoldDB" id="A0A1T4N3N7"/>
<evidence type="ECO:0000256" key="3">
    <source>
        <dbReference type="ARBA" id="ARBA00022679"/>
    </source>
</evidence>
<dbReference type="PANTHER" id="PTHR43197:SF1">
    <property type="entry name" value="UTP--GLUCOSE-1-PHOSPHATE URIDYLYLTRANSFERASE"/>
    <property type="match status" value="1"/>
</dbReference>
<comment type="catalytic activity">
    <reaction evidence="5 6">
        <text>alpha-D-glucose 1-phosphate + UTP + H(+) = UDP-alpha-D-glucose + diphosphate</text>
        <dbReference type="Rhea" id="RHEA:19889"/>
        <dbReference type="ChEBI" id="CHEBI:15378"/>
        <dbReference type="ChEBI" id="CHEBI:33019"/>
        <dbReference type="ChEBI" id="CHEBI:46398"/>
        <dbReference type="ChEBI" id="CHEBI:58601"/>
        <dbReference type="ChEBI" id="CHEBI:58885"/>
        <dbReference type="EC" id="2.7.7.9"/>
    </reaction>
</comment>
<evidence type="ECO:0000256" key="5">
    <source>
        <dbReference type="ARBA" id="ARBA00048128"/>
    </source>
</evidence>
<evidence type="ECO:0000313" key="9">
    <source>
        <dbReference type="Proteomes" id="UP000190657"/>
    </source>
</evidence>
<evidence type="ECO:0000256" key="1">
    <source>
        <dbReference type="ARBA" id="ARBA00006890"/>
    </source>
</evidence>
<dbReference type="SUPFAM" id="SSF53448">
    <property type="entry name" value="Nucleotide-diphospho-sugar transferases"/>
    <property type="match status" value="1"/>
</dbReference>
<dbReference type="STRING" id="290054.SAMN02745114_01473"/>
<dbReference type="NCBIfam" id="TIGR01099">
    <property type="entry name" value="galU"/>
    <property type="match status" value="1"/>
</dbReference>
<evidence type="ECO:0000256" key="6">
    <source>
        <dbReference type="RuleBase" id="RU361259"/>
    </source>
</evidence>
<dbReference type="InterPro" id="IPR005771">
    <property type="entry name" value="GalU_uridylyltTrfase_bac/arc"/>
</dbReference>
<organism evidence="8 9">
    <name type="scientific">Eubacterium coprostanoligenes</name>
    <dbReference type="NCBI Taxonomy" id="290054"/>
    <lineage>
        <taxon>Bacteria</taxon>
        <taxon>Bacillati</taxon>
        <taxon>Bacillota</taxon>
        <taxon>Clostridia</taxon>
        <taxon>Eubacteriales</taxon>
        <taxon>Eubacteriaceae</taxon>
        <taxon>Eubacterium</taxon>
    </lineage>
</organism>
<protein>
    <recommendedName>
        <fullName evidence="2 6">UTP--glucose-1-phosphate uridylyltransferase</fullName>
        <ecNumber evidence="2 6">2.7.7.9</ecNumber>
    </recommendedName>
    <alternativeName>
        <fullName evidence="6">UDP-glucose pyrophosphorylase</fullName>
    </alternativeName>
</protein>
<dbReference type="RefSeq" id="WP_078768932.1">
    <property type="nucleotide sequence ID" value="NZ_FUWW01000018.1"/>
</dbReference>
<dbReference type="InterPro" id="IPR005835">
    <property type="entry name" value="NTP_transferase_dom"/>
</dbReference>
<evidence type="ECO:0000256" key="4">
    <source>
        <dbReference type="ARBA" id="ARBA00022695"/>
    </source>
</evidence>
<feature type="domain" description="Nucleotidyl transferase" evidence="7">
    <location>
        <begin position="6"/>
        <end position="266"/>
    </location>
</feature>
<keyword evidence="4 6" id="KW-0548">Nucleotidyltransferase</keyword>
<evidence type="ECO:0000256" key="2">
    <source>
        <dbReference type="ARBA" id="ARBA00012415"/>
    </source>
</evidence>
<dbReference type="OrthoDB" id="9803871at2"/>
<dbReference type="InterPro" id="IPR029044">
    <property type="entry name" value="Nucleotide-diphossugar_trans"/>
</dbReference>
<evidence type="ECO:0000259" key="7">
    <source>
        <dbReference type="Pfam" id="PF00483"/>
    </source>
</evidence>
<keyword evidence="3 6" id="KW-0808">Transferase</keyword>
<keyword evidence="9" id="KW-1185">Reference proteome</keyword>
<dbReference type="GO" id="GO:0003983">
    <property type="term" value="F:UTP:glucose-1-phosphate uridylyltransferase activity"/>
    <property type="evidence" value="ECO:0007669"/>
    <property type="project" value="UniProtKB-EC"/>
</dbReference>
<dbReference type="CDD" id="cd02541">
    <property type="entry name" value="UGPase_prokaryotic"/>
    <property type="match status" value="1"/>
</dbReference>
<dbReference type="GO" id="GO:0006011">
    <property type="term" value="P:UDP-alpha-D-glucose metabolic process"/>
    <property type="evidence" value="ECO:0007669"/>
    <property type="project" value="InterPro"/>
</dbReference>
<dbReference type="PANTHER" id="PTHR43197">
    <property type="entry name" value="UTP--GLUCOSE-1-PHOSPHATE URIDYLYLTRANSFERASE"/>
    <property type="match status" value="1"/>
</dbReference>
<dbReference type="Pfam" id="PF00483">
    <property type="entry name" value="NTP_transferase"/>
    <property type="match status" value="1"/>
</dbReference>
<accession>A0A1T4N3N7</accession>
<evidence type="ECO:0000313" key="8">
    <source>
        <dbReference type="EMBL" id="SJZ73990.1"/>
    </source>
</evidence>
<name>A0A1T4N3N7_9FIRM</name>
<gene>
    <name evidence="8" type="ORF">SAMN02745114_01473</name>
</gene>